<dbReference type="PROSITE" id="PS50893">
    <property type="entry name" value="ABC_TRANSPORTER_2"/>
    <property type="match status" value="1"/>
</dbReference>
<dbReference type="GO" id="GO:0005886">
    <property type="term" value="C:plasma membrane"/>
    <property type="evidence" value="ECO:0007669"/>
    <property type="project" value="TreeGrafter"/>
</dbReference>
<evidence type="ECO:0000259" key="4">
    <source>
        <dbReference type="PROSITE" id="PS50893"/>
    </source>
</evidence>
<comment type="similarity">
    <text evidence="1">Belongs to the ABC transporter superfamily.</text>
</comment>
<dbReference type="InterPro" id="IPR003439">
    <property type="entry name" value="ABC_transporter-like_ATP-bd"/>
</dbReference>
<organism evidence="5 6">
    <name type="scientific">Bowdeniella nasicola</name>
    <dbReference type="NCBI Taxonomy" id="208480"/>
    <lineage>
        <taxon>Bacteria</taxon>
        <taxon>Bacillati</taxon>
        <taxon>Actinomycetota</taxon>
        <taxon>Actinomycetes</taxon>
        <taxon>Actinomycetales</taxon>
        <taxon>Actinomycetaceae</taxon>
        <taxon>Bowdeniella</taxon>
    </lineage>
</organism>
<evidence type="ECO:0000313" key="5">
    <source>
        <dbReference type="EMBL" id="OKL54835.1"/>
    </source>
</evidence>
<dbReference type="InterPro" id="IPR003593">
    <property type="entry name" value="AAA+_ATPase"/>
</dbReference>
<evidence type="ECO:0000256" key="2">
    <source>
        <dbReference type="ARBA" id="ARBA00022741"/>
    </source>
</evidence>
<accession>A0A1Q5Q4T1</accession>
<keyword evidence="3" id="KW-0067">ATP-binding</keyword>
<dbReference type="PANTHER" id="PTHR24220">
    <property type="entry name" value="IMPORT ATP-BINDING PROTEIN"/>
    <property type="match status" value="1"/>
</dbReference>
<dbReference type="PROSITE" id="PS00211">
    <property type="entry name" value="ABC_TRANSPORTER_1"/>
    <property type="match status" value="1"/>
</dbReference>
<name>A0A1Q5Q4T1_9ACTO</name>
<sequence length="215" mass="22617">MNGTQLAVADLRFRYSAKGEELFGGLTREFAPGAMTALTGESGRGKSTLLYLIGLLLTPSAGHVNLGGENVSALPDAERSRIRAAQIGFVFQDSELDPTRTILDSVLEPSMYAGADPAAAKARALTLLSEFGLDHRAQHRPGEISGGQAQRVAVCRSLINSPAILLADEPTGNLDRGNAQLVLEALHAAAAGGRAVLIATHDPFVLEFCDAKVEL</sequence>
<feature type="domain" description="ABC transporter" evidence="4">
    <location>
        <begin position="6"/>
        <end position="215"/>
    </location>
</feature>
<evidence type="ECO:0000256" key="1">
    <source>
        <dbReference type="ARBA" id="ARBA00005417"/>
    </source>
</evidence>
<dbReference type="InterPro" id="IPR017871">
    <property type="entry name" value="ABC_transporter-like_CS"/>
</dbReference>
<dbReference type="GO" id="GO:0005524">
    <property type="term" value="F:ATP binding"/>
    <property type="evidence" value="ECO:0007669"/>
    <property type="project" value="UniProtKB-KW"/>
</dbReference>
<dbReference type="InterPro" id="IPR015854">
    <property type="entry name" value="ABC_transpr_LolD-like"/>
</dbReference>
<reference evidence="6" key="1">
    <citation type="submission" date="2016-12" db="EMBL/GenBank/DDBJ databases">
        <authorList>
            <person name="Meng X."/>
        </authorList>
    </citation>
    <scope>NUCLEOTIDE SEQUENCE [LARGE SCALE GENOMIC DNA]</scope>
    <source>
        <strain evidence="6">DSM 19116</strain>
    </source>
</reference>
<dbReference type="EMBL" id="MQVR01000006">
    <property type="protein sequence ID" value="OKL54835.1"/>
    <property type="molecule type" value="Genomic_DNA"/>
</dbReference>
<dbReference type="Pfam" id="PF00005">
    <property type="entry name" value="ABC_tran"/>
    <property type="match status" value="1"/>
</dbReference>
<dbReference type="GO" id="GO:0016887">
    <property type="term" value="F:ATP hydrolysis activity"/>
    <property type="evidence" value="ECO:0007669"/>
    <property type="project" value="InterPro"/>
</dbReference>
<dbReference type="PANTHER" id="PTHR24220:SF689">
    <property type="entry name" value="LIPOPROTEIN-RELEASING SYSTEM ATP-BINDING PROTEIN LOLD"/>
    <property type="match status" value="1"/>
</dbReference>
<evidence type="ECO:0000256" key="3">
    <source>
        <dbReference type="ARBA" id="ARBA00022840"/>
    </source>
</evidence>
<gene>
    <name evidence="5" type="ORF">BSZ39_01770</name>
</gene>
<dbReference type="Gene3D" id="3.40.50.300">
    <property type="entry name" value="P-loop containing nucleotide triphosphate hydrolases"/>
    <property type="match status" value="1"/>
</dbReference>
<evidence type="ECO:0000313" key="6">
    <source>
        <dbReference type="Proteomes" id="UP000185628"/>
    </source>
</evidence>
<dbReference type="GO" id="GO:0022857">
    <property type="term" value="F:transmembrane transporter activity"/>
    <property type="evidence" value="ECO:0007669"/>
    <property type="project" value="TreeGrafter"/>
</dbReference>
<dbReference type="Proteomes" id="UP000185628">
    <property type="component" value="Unassembled WGS sequence"/>
</dbReference>
<protein>
    <submittedName>
        <fullName evidence="5">ABC transporter</fullName>
    </submittedName>
</protein>
<dbReference type="SUPFAM" id="SSF52540">
    <property type="entry name" value="P-loop containing nucleoside triphosphate hydrolases"/>
    <property type="match status" value="1"/>
</dbReference>
<dbReference type="RefSeq" id="WP_073715685.1">
    <property type="nucleotide sequence ID" value="NZ_MQVR01000006.1"/>
</dbReference>
<keyword evidence="2" id="KW-0547">Nucleotide-binding</keyword>
<proteinExistence type="inferred from homology"/>
<dbReference type="InterPro" id="IPR027417">
    <property type="entry name" value="P-loop_NTPase"/>
</dbReference>
<comment type="caution">
    <text evidence="5">The sequence shown here is derived from an EMBL/GenBank/DDBJ whole genome shotgun (WGS) entry which is preliminary data.</text>
</comment>
<dbReference type="AlphaFoldDB" id="A0A1Q5Q4T1"/>
<dbReference type="SMART" id="SM00382">
    <property type="entry name" value="AAA"/>
    <property type="match status" value="1"/>
</dbReference>
<keyword evidence="6" id="KW-1185">Reference proteome</keyword>
<dbReference type="OrthoDB" id="4425833at2"/>